<dbReference type="Proteomes" id="UP000799536">
    <property type="component" value="Unassembled WGS sequence"/>
</dbReference>
<dbReference type="Gene3D" id="1.10.510.10">
    <property type="entry name" value="Transferase(Phosphotransferase) domain 1"/>
    <property type="match status" value="1"/>
</dbReference>
<gene>
    <name evidence="2" type="ORF">GQ43DRAFT_429465</name>
</gene>
<evidence type="ECO:0000313" key="3">
    <source>
        <dbReference type="Proteomes" id="UP000799536"/>
    </source>
</evidence>
<accession>A0A9P4JQL1</accession>
<sequence length="258" mass="28773">MARNVKRSQVILPAELKLQEEEEEVGSDVLDTLISVYDCKKHLTEVQPVISPPPRAPSPSLPIKWLSNFFSYHQEERLQLTDSDAYEISGSNLDKIPGLGEEQERKTLLFEEQESLPFQRKRWTANIKCFLPEVEVLKSLQHHHLMHLVGSYTDPKGFGFIMSSVPEGILGYYLKQLQEPNERKHTSVAWLRHSSTCTNGTFATPVSGWDTIITYRGAVLFTGFGLCWDTSDTASSSDAGGENKADTGSITSAPLSTA</sequence>
<name>A0A9P4JQL1_9PLEO</name>
<proteinExistence type="predicted"/>
<protein>
    <submittedName>
        <fullName evidence="2">Uncharacterized protein</fullName>
    </submittedName>
</protein>
<evidence type="ECO:0000256" key="1">
    <source>
        <dbReference type="SAM" id="MobiDB-lite"/>
    </source>
</evidence>
<feature type="compositionally biased region" description="Polar residues" evidence="1">
    <location>
        <begin position="246"/>
        <end position="258"/>
    </location>
</feature>
<reference evidence="2" key="1">
    <citation type="journal article" date="2020" name="Stud. Mycol.">
        <title>101 Dothideomycetes genomes: a test case for predicting lifestyles and emergence of pathogens.</title>
        <authorList>
            <person name="Haridas S."/>
            <person name="Albert R."/>
            <person name="Binder M."/>
            <person name="Bloem J."/>
            <person name="Labutti K."/>
            <person name="Salamov A."/>
            <person name="Andreopoulos B."/>
            <person name="Baker S."/>
            <person name="Barry K."/>
            <person name="Bills G."/>
            <person name="Bluhm B."/>
            <person name="Cannon C."/>
            <person name="Castanera R."/>
            <person name="Culley D."/>
            <person name="Daum C."/>
            <person name="Ezra D."/>
            <person name="Gonzalez J."/>
            <person name="Henrissat B."/>
            <person name="Kuo A."/>
            <person name="Liang C."/>
            <person name="Lipzen A."/>
            <person name="Lutzoni F."/>
            <person name="Magnuson J."/>
            <person name="Mondo S."/>
            <person name="Nolan M."/>
            <person name="Ohm R."/>
            <person name="Pangilinan J."/>
            <person name="Park H.-J."/>
            <person name="Ramirez L."/>
            <person name="Alfaro M."/>
            <person name="Sun H."/>
            <person name="Tritt A."/>
            <person name="Yoshinaga Y."/>
            <person name="Zwiers L.-H."/>
            <person name="Turgeon B."/>
            <person name="Goodwin S."/>
            <person name="Spatafora J."/>
            <person name="Crous P."/>
            <person name="Grigoriev I."/>
        </authorList>
    </citation>
    <scope>NUCLEOTIDE SEQUENCE</scope>
    <source>
        <strain evidence="2">ATCC 74209</strain>
    </source>
</reference>
<dbReference type="OrthoDB" id="4062651at2759"/>
<dbReference type="InterPro" id="IPR011009">
    <property type="entry name" value="Kinase-like_dom_sf"/>
</dbReference>
<comment type="caution">
    <text evidence="2">The sequence shown here is derived from an EMBL/GenBank/DDBJ whole genome shotgun (WGS) entry which is preliminary data.</text>
</comment>
<feature type="region of interest" description="Disordered" evidence="1">
    <location>
        <begin position="235"/>
        <end position="258"/>
    </location>
</feature>
<dbReference type="EMBL" id="ML993890">
    <property type="protein sequence ID" value="KAF2203913.1"/>
    <property type="molecule type" value="Genomic_DNA"/>
</dbReference>
<dbReference type="SUPFAM" id="SSF56112">
    <property type="entry name" value="Protein kinase-like (PK-like)"/>
    <property type="match status" value="1"/>
</dbReference>
<organism evidence="2 3">
    <name type="scientific">Delitschia confertaspora ATCC 74209</name>
    <dbReference type="NCBI Taxonomy" id="1513339"/>
    <lineage>
        <taxon>Eukaryota</taxon>
        <taxon>Fungi</taxon>
        <taxon>Dikarya</taxon>
        <taxon>Ascomycota</taxon>
        <taxon>Pezizomycotina</taxon>
        <taxon>Dothideomycetes</taxon>
        <taxon>Pleosporomycetidae</taxon>
        <taxon>Pleosporales</taxon>
        <taxon>Delitschiaceae</taxon>
        <taxon>Delitschia</taxon>
    </lineage>
</organism>
<dbReference type="AlphaFoldDB" id="A0A9P4JQL1"/>
<evidence type="ECO:0000313" key="2">
    <source>
        <dbReference type="EMBL" id="KAF2203913.1"/>
    </source>
</evidence>
<keyword evidence="3" id="KW-1185">Reference proteome</keyword>